<organism evidence="2 3">
    <name type="scientific">Streptomyces lacrimifluminis</name>
    <dbReference type="NCBI Taxonomy" id="1500077"/>
    <lineage>
        <taxon>Bacteria</taxon>
        <taxon>Bacillati</taxon>
        <taxon>Actinomycetota</taxon>
        <taxon>Actinomycetes</taxon>
        <taxon>Kitasatosporales</taxon>
        <taxon>Streptomycetaceae</taxon>
        <taxon>Streptomyces</taxon>
    </lineage>
</organism>
<proteinExistence type="predicted"/>
<protein>
    <submittedName>
        <fullName evidence="2">Uncharacterized protein</fullName>
    </submittedName>
</protein>
<evidence type="ECO:0000256" key="1">
    <source>
        <dbReference type="SAM" id="MobiDB-lite"/>
    </source>
</evidence>
<reference evidence="2" key="2">
    <citation type="submission" date="2020-09" db="EMBL/GenBank/DDBJ databases">
        <authorList>
            <person name="Sun Q."/>
            <person name="Zhou Y."/>
        </authorList>
    </citation>
    <scope>NUCLEOTIDE SEQUENCE</scope>
    <source>
        <strain evidence="2">CGMCC 4.7272</strain>
    </source>
</reference>
<keyword evidence="3" id="KW-1185">Reference proteome</keyword>
<dbReference type="AlphaFoldDB" id="A0A917NWX8"/>
<evidence type="ECO:0000313" key="3">
    <source>
        <dbReference type="Proteomes" id="UP000625682"/>
    </source>
</evidence>
<dbReference type="Proteomes" id="UP000625682">
    <property type="component" value="Unassembled WGS sequence"/>
</dbReference>
<sequence length="67" mass="7118">MSWARLTRDLNLGAVPGDRPVPRNRIRRSLLVPLYQSLSSSVPVGRRRTLQGDAPAGVAAPEPGTGG</sequence>
<accession>A0A917NWX8</accession>
<comment type="caution">
    <text evidence="2">The sequence shown here is derived from an EMBL/GenBank/DDBJ whole genome shotgun (WGS) entry which is preliminary data.</text>
</comment>
<feature type="region of interest" description="Disordered" evidence="1">
    <location>
        <begin position="45"/>
        <end position="67"/>
    </location>
</feature>
<gene>
    <name evidence="2" type="ORF">GCM10012282_36650</name>
</gene>
<reference evidence="2" key="1">
    <citation type="journal article" date="2014" name="Int. J. Syst. Evol. Microbiol.">
        <title>Complete genome sequence of Corynebacterium casei LMG S-19264T (=DSM 44701T), isolated from a smear-ripened cheese.</title>
        <authorList>
            <consortium name="US DOE Joint Genome Institute (JGI-PGF)"/>
            <person name="Walter F."/>
            <person name="Albersmeier A."/>
            <person name="Kalinowski J."/>
            <person name="Ruckert C."/>
        </authorList>
    </citation>
    <scope>NUCLEOTIDE SEQUENCE</scope>
    <source>
        <strain evidence="2">CGMCC 4.7272</strain>
    </source>
</reference>
<evidence type="ECO:0000313" key="2">
    <source>
        <dbReference type="EMBL" id="GGJ36602.1"/>
    </source>
</evidence>
<dbReference type="EMBL" id="BMMU01000011">
    <property type="protein sequence ID" value="GGJ36602.1"/>
    <property type="molecule type" value="Genomic_DNA"/>
</dbReference>
<name>A0A917NWX8_9ACTN</name>